<dbReference type="AlphaFoldDB" id="K2N2Y1"/>
<dbReference type="Proteomes" id="UP000006786">
    <property type="component" value="Unassembled WGS sequence"/>
</dbReference>
<dbReference type="PANTHER" id="PTHR34309:SF10">
    <property type="entry name" value="SLR1406 PROTEIN"/>
    <property type="match status" value="1"/>
</dbReference>
<accession>K2N2Y1</accession>
<comment type="caution">
    <text evidence="1">The sequence shown here is derived from an EMBL/GenBank/DDBJ whole genome shotgun (WGS) entry which is preliminary data.</text>
</comment>
<dbReference type="SUPFAM" id="SSF143744">
    <property type="entry name" value="GlcG-like"/>
    <property type="match status" value="1"/>
</dbReference>
<dbReference type="InterPro" id="IPR038084">
    <property type="entry name" value="PduO/GlcC-like_sf"/>
</dbReference>
<dbReference type="Gene3D" id="3.30.450.150">
    <property type="entry name" value="Haem-degrading domain"/>
    <property type="match status" value="1"/>
</dbReference>
<dbReference type="EMBL" id="AMRM01000012">
    <property type="protein sequence ID" value="EKF18568.1"/>
    <property type="molecule type" value="Genomic_DNA"/>
</dbReference>
<evidence type="ECO:0000313" key="2">
    <source>
        <dbReference type="Proteomes" id="UP000006786"/>
    </source>
</evidence>
<dbReference type="RefSeq" id="WP_008597113.1">
    <property type="nucleotide sequence ID" value="NZ_AMRM01000012.1"/>
</dbReference>
<organism evidence="1 2">
    <name type="scientific">Nitratireductor pacificus pht-3B</name>
    <dbReference type="NCBI Taxonomy" id="391937"/>
    <lineage>
        <taxon>Bacteria</taxon>
        <taxon>Pseudomonadati</taxon>
        <taxon>Pseudomonadota</taxon>
        <taxon>Alphaproteobacteria</taxon>
        <taxon>Hyphomicrobiales</taxon>
        <taxon>Phyllobacteriaceae</taxon>
        <taxon>Nitratireductor</taxon>
    </lineage>
</organism>
<dbReference type="STRING" id="391937.NA2_11739"/>
<protein>
    <recommendedName>
        <fullName evidence="3">GlcG protein</fullName>
    </recommendedName>
</protein>
<sequence length="144" mass="14488">MNSVTNIDLETTIRLLGLCAERAGEIGVAMSFSVVDTAGHPVAIHRMDGAGWATLGFAQGKATAAAAMRMPSADLGTRWKDFPALTTAATVLNNGHFVPLPGGFPLKVDGVVVGAIGASGGTGAQDADACLTGIAKLGGLDPQQ</sequence>
<dbReference type="InterPro" id="IPR052517">
    <property type="entry name" value="GlcG_carb_metab_protein"/>
</dbReference>
<dbReference type="eggNOG" id="COG3193">
    <property type="taxonomic scope" value="Bacteria"/>
</dbReference>
<name>K2N2Y1_9HYPH</name>
<dbReference type="PANTHER" id="PTHR34309">
    <property type="entry name" value="SLR1406 PROTEIN"/>
    <property type="match status" value="1"/>
</dbReference>
<keyword evidence="2" id="KW-1185">Reference proteome</keyword>
<evidence type="ECO:0000313" key="1">
    <source>
        <dbReference type="EMBL" id="EKF18568.1"/>
    </source>
</evidence>
<gene>
    <name evidence="1" type="ORF">NA2_11739</name>
</gene>
<evidence type="ECO:0008006" key="3">
    <source>
        <dbReference type="Google" id="ProtNLM"/>
    </source>
</evidence>
<reference evidence="1 2" key="1">
    <citation type="journal article" date="2012" name="J. Bacteriol.">
        <title>Genome Sequence of Nitratireductor pacificus Type Strain pht-3B.</title>
        <authorList>
            <person name="Lai Q."/>
            <person name="Li G."/>
            <person name="Shao Z."/>
        </authorList>
    </citation>
    <scope>NUCLEOTIDE SEQUENCE [LARGE SCALE GENOMIC DNA]</scope>
    <source>
        <strain evidence="2">pht-3B</strain>
    </source>
</reference>
<proteinExistence type="predicted"/>
<dbReference type="InterPro" id="IPR005624">
    <property type="entry name" value="PduO/GlcC-like"/>
</dbReference>
<dbReference type="PATRIC" id="fig|391937.3.peg.2413"/>
<dbReference type="OrthoDB" id="9815788at2"/>
<dbReference type="Pfam" id="PF03928">
    <property type="entry name" value="HbpS-like"/>
    <property type="match status" value="1"/>
</dbReference>